<comment type="caution">
    <text evidence="5">The sequence shown here is derived from an EMBL/GenBank/DDBJ whole genome shotgun (WGS) entry which is preliminary data.</text>
</comment>
<comment type="similarity">
    <text evidence="2">Belongs to the BshC family.</text>
</comment>
<dbReference type="Proteomes" id="UP000078534">
    <property type="component" value="Unassembled WGS sequence"/>
</dbReference>
<keyword evidence="1 2" id="KW-0436">Ligase</keyword>
<dbReference type="InterPro" id="IPR011199">
    <property type="entry name" value="Bacillithiol_biosynth_BshC"/>
</dbReference>
<dbReference type="EC" id="6.-.-.-" evidence="2"/>
<evidence type="ECO:0000313" key="5">
    <source>
        <dbReference type="EMBL" id="OAS84574.1"/>
    </source>
</evidence>
<gene>
    <name evidence="2" type="primary">bshC</name>
    <name evidence="5" type="ORF">A6K24_25270</name>
</gene>
<dbReference type="PIRSF" id="PIRSF012535">
    <property type="entry name" value="UCP012535"/>
    <property type="match status" value="1"/>
</dbReference>
<dbReference type="OrthoDB" id="9765151at2"/>
<dbReference type="HAMAP" id="MF_01867">
    <property type="entry name" value="BshC"/>
    <property type="match status" value="1"/>
</dbReference>
<dbReference type="InterPro" id="IPR055398">
    <property type="entry name" value="Rossmann-like_BshC"/>
</dbReference>
<evidence type="ECO:0000259" key="3">
    <source>
        <dbReference type="Pfam" id="PF10079"/>
    </source>
</evidence>
<evidence type="ECO:0000256" key="1">
    <source>
        <dbReference type="ARBA" id="ARBA00022598"/>
    </source>
</evidence>
<dbReference type="Pfam" id="PF24850">
    <property type="entry name" value="CC_BshC"/>
    <property type="match status" value="1"/>
</dbReference>
<evidence type="ECO:0000259" key="4">
    <source>
        <dbReference type="Pfam" id="PF24850"/>
    </source>
</evidence>
<keyword evidence="6" id="KW-1185">Reference proteome</keyword>
<organism evidence="5 6">
    <name type="scientific">Metabacillus litoralis</name>
    <dbReference type="NCBI Taxonomy" id="152268"/>
    <lineage>
        <taxon>Bacteria</taxon>
        <taxon>Bacillati</taxon>
        <taxon>Bacillota</taxon>
        <taxon>Bacilli</taxon>
        <taxon>Bacillales</taxon>
        <taxon>Bacillaceae</taxon>
        <taxon>Metabacillus</taxon>
    </lineage>
</organism>
<dbReference type="RefSeq" id="WP_066335928.1">
    <property type="nucleotide sequence ID" value="NZ_LWSG01000027.1"/>
</dbReference>
<protein>
    <recommendedName>
        <fullName evidence="2">Putative cysteine ligase BshC</fullName>
        <ecNumber evidence="2">6.-.-.-</ecNumber>
    </recommendedName>
</protein>
<comment type="function">
    <text evidence="2">Involved in bacillithiol (BSH) biosynthesis. May catalyze the last step of the pathway, the addition of cysteine to glucosamine malate (GlcN-Mal) to generate BSH.</text>
</comment>
<evidence type="ECO:0000256" key="2">
    <source>
        <dbReference type="HAMAP-Rule" id="MF_01867"/>
    </source>
</evidence>
<dbReference type="AlphaFoldDB" id="A0A179ST59"/>
<dbReference type="STRING" id="152268.A6K24_25270"/>
<reference evidence="6" key="1">
    <citation type="submission" date="2016-04" db="EMBL/GenBank/DDBJ databases">
        <authorList>
            <person name="Lyu Z."/>
            <person name="Lyu W."/>
        </authorList>
    </citation>
    <scope>NUCLEOTIDE SEQUENCE [LARGE SCALE GENOMIC DNA]</scope>
    <source>
        <strain evidence="6">C44</strain>
    </source>
</reference>
<proteinExistence type="inferred from homology"/>
<dbReference type="InterPro" id="IPR055399">
    <property type="entry name" value="CC_BshC"/>
</dbReference>
<name>A0A179ST59_9BACI</name>
<feature type="domain" description="Bacillithiol biosynthesis BshC N-terminal Rossmann-like" evidence="3">
    <location>
        <begin position="1"/>
        <end position="380"/>
    </location>
</feature>
<sequence length="542" mass="62750">MEILELSLRSSNQFMNDFNDQKLNNETFFDYNIHTKEVFHNRVADLKNRSFQREEISAYLKHYAKRFSENNEKVLENIERLKHPESVVVIGGQQAGLLTGPLYTIHKIISIIVLAKNQEKELGIPVIPVFWIAGEDHDFAEINHIFAAKDHVPKKFAIKDSPLKKQSVSDLTLNQSKTLDWLEQVFEAFGETDYSNNLLDQLINCVKRSTTYVEFFEHVIMKLFRNEGLVLVNSGDSGLRQLEKCCFQSIIDNNSSLYDAVKIQQEEMRLQSYSPIIEMPENSANLFYHHEGERFLIERKNNEEFVVPGIGLTLSKAELNDIIETYPQKLSNNVVTRPIMQEYLFPTLAFIAGPGEVTYWAELKRVFSCVELKMPPVLPRIMITLLERSIERNMAEAELTLDDVLHNGVEKSIETYLKSVSPVDMNPLVEEAKKQVSDIHEKLIKSALKIDNSLEPMLKKNGAFIQEQLDFLNRSVEKRKQQQHEVQLSKFKAIELSLVPNLNPQERMWNVYYYLNKFGPDFVGELLKLSYSFNDKHKIVKI</sequence>
<feature type="domain" description="Bacillithiol biosynthesis BshC C-terminal coiled-coil" evidence="4">
    <location>
        <begin position="383"/>
        <end position="542"/>
    </location>
</feature>
<evidence type="ECO:0000313" key="6">
    <source>
        <dbReference type="Proteomes" id="UP000078534"/>
    </source>
</evidence>
<dbReference type="NCBIfam" id="TIGR03998">
    <property type="entry name" value="thiol_BshC"/>
    <property type="match status" value="1"/>
</dbReference>
<accession>A0A179ST59</accession>
<dbReference type="EMBL" id="LWSG01000027">
    <property type="protein sequence ID" value="OAS84574.1"/>
    <property type="molecule type" value="Genomic_DNA"/>
</dbReference>
<dbReference type="Pfam" id="PF10079">
    <property type="entry name" value="Rossmann-like_BshC"/>
    <property type="match status" value="1"/>
</dbReference>
<dbReference type="GO" id="GO:0016874">
    <property type="term" value="F:ligase activity"/>
    <property type="evidence" value="ECO:0007669"/>
    <property type="project" value="UniProtKB-UniRule"/>
</dbReference>